<dbReference type="InterPro" id="IPR030878">
    <property type="entry name" value="Ribosomal_uL15"/>
</dbReference>
<dbReference type="PROSITE" id="PS00475">
    <property type="entry name" value="RIBOSOMAL_L15"/>
    <property type="match status" value="1"/>
</dbReference>
<dbReference type="AlphaFoldDB" id="A0A0S4MS57"/>
<dbReference type="InterPro" id="IPR021131">
    <property type="entry name" value="Ribosomal_uL15/eL18"/>
</dbReference>
<dbReference type="EMBL" id="FAOO01000001">
    <property type="protein sequence ID" value="CUU01171.1"/>
    <property type="molecule type" value="Genomic_DNA"/>
</dbReference>
<protein>
    <recommendedName>
        <fullName evidence="4">Large ribosomal subunit protein uL15</fullName>
    </recommendedName>
</protein>
<dbReference type="OrthoDB" id="9810293at2"/>
<dbReference type="InterPro" id="IPR005749">
    <property type="entry name" value="Ribosomal_uL15_bac-type"/>
</dbReference>
<evidence type="ECO:0000256" key="3">
    <source>
        <dbReference type="ARBA" id="ARBA00023274"/>
    </source>
</evidence>
<evidence type="ECO:0000259" key="7">
    <source>
        <dbReference type="Pfam" id="PF00828"/>
    </source>
</evidence>
<evidence type="ECO:0000313" key="8">
    <source>
        <dbReference type="EMBL" id="CUU01171.1"/>
    </source>
</evidence>
<dbReference type="PANTHER" id="PTHR12934:SF11">
    <property type="entry name" value="LARGE RIBOSOMAL SUBUNIT PROTEIN UL15M"/>
    <property type="match status" value="1"/>
</dbReference>
<dbReference type="RefSeq" id="WP_140943992.1">
    <property type="nucleotide sequence ID" value="NZ_FAOO01000001.1"/>
</dbReference>
<evidence type="ECO:0000256" key="1">
    <source>
        <dbReference type="ARBA" id="ARBA00007320"/>
    </source>
</evidence>
<dbReference type="GO" id="GO:0022625">
    <property type="term" value="C:cytosolic large ribosomal subunit"/>
    <property type="evidence" value="ECO:0007669"/>
    <property type="project" value="TreeGrafter"/>
</dbReference>
<keyword evidence="3 4" id="KW-0687">Ribonucleoprotein</keyword>
<accession>A0A0S4MS57</accession>
<feature type="region of interest" description="Disordered" evidence="6">
    <location>
        <begin position="1"/>
        <end position="50"/>
    </location>
</feature>
<sequence length="154" mass="16614">MPNILSNLKPAPGSRKKEKRIGRGQGSGHGGTSTRGHKGQKSRSGASIPAWFEGGQMPLIRRIPKRGFRNPFKVEYQVVNLGRLQELVDKGKISPDAKVTPELLYEVGAVSKRTLPVKILGDGELKVALEISAHAFSKSALQKIQAIGGKALKL</sequence>
<dbReference type="InterPro" id="IPR036227">
    <property type="entry name" value="Ribosomal_uL15/eL18_sf"/>
</dbReference>
<keyword evidence="9" id="KW-1185">Reference proteome</keyword>
<comment type="function">
    <text evidence="4">Binds to the 23S rRNA.</text>
</comment>
<dbReference type="Pfam" id="PF00828">
    <property type="entry name" value="Ribosomal_L27A"/>
    <property type="match status" value="1"/>
</dbReference>
<feature type="domain" description="Large ribosomal subunit protein uL15/eL18" evidence="7">
    <location>
        <begin position="78"/>
        <end position="151"/>
    </location>
</feature>
<organism evidence="8 9">
    <name type="scientific">Candidatus Thermokryptus mobilis</name>
    <dbReference type="NCBI Taxonomy" id="1643428"/>
    <lineage>
        <taxon>Bacteria</taxon>
        <taxon>Pseudomonadati</taxon>
        <taxon>Candidatus Kryptoniota</taxon>
        <taxon>Candidatus Thermokryptus</taxon>
    </lineage>
</organism>
<evidence type="ECO:0000256" key="2">
    <source>
        <dbReference type="ARBA" id="ARBA00022980"/>
    </source>
</evidence>
<proteinExistence type="inferred from homology"/>
<keyword evidence="4" id="KW-0694">RNA-binding</keyword>
<dbReference type="Proteomes" id="UP000320623">
    <property type="component" value="Unassembled WGS sequence"/>
</dbReference>
<dbReference type="NCBIfam" id="TIGR01071">
    <property type="entry name" value="rplO_bact"/>
    <property type="match status" value="1"/>
</dbReference>
<evidence type="ECO:0000256" key="5">
    <source>
        <dbReference type="RuleBase" id="RU003888"/>
    </source>
</evidence>
<comment type="similarity">
    <text evidence="1 4 5">Belongs to the universal ribosomal protein uL15 family.</text>
</comment>
<dbReference type="GO" id="GO:0019843">
    <property type="term" value="F:rRNA binding"/>
    <property type="evidence" value="ECO:0007669"/>
    <property type="project" value="UniProtKB-UniRule"/>
</dbReference>
<keyword evidence="2 4" id="KW-0689">Ribosomal protein</keyword>
<feature type="compositionally biased region" description="Gly residues" evidence="6">
    <location>
        <begin position="23"/>
        <end position="33"/>
    </location>
</feature>
<evidence type="ECO:0000313" key="9">
    <source>
        <dbReference type="Proteomes" id="UP000320623"/>
    </source>
</evidence>
<name>A0A0S4MS57_9BACT</name>
<dbReference type="HAMAP" id="MF_01341">
    <property type="entry name" value="Ribosomal_uL15"/>
    <property type="match status" value="1"/>
</dbReference>
<dbReference type="Gene3D" id="3.100.10.10">
    <property type="match status" value="1"/>
</dbReference>
<dbReference type="InterPro" id="IPR001196">
    <property type="entry name" value="Ribosomal_uL15_CS"/>
</dbReference>
<gene>
    <name evidence="4" type="primary">rplO</name>
    <name evidence="8" type="ORF">JGI1_00192</name>
</gene>
<reference evidence="9" key="1">
    <citation type="submission" date="2015-11" db="EMBL/GenBank/DDBJ databases">
        <authorList>
            <person name="Varghese N."/>
        </authorList>
    </citation>
    <scope>NUCLEOTIDE SEQUENCE [LARGE SCALE GENOMIC DNA]</scope>
</reference>
<dbReference type="GO" id="GO:0006412">
    <property type="term" value="P:translation"/>
    <property type="evidence" value="ECO:0007669"/>
    <property type="project" value="UniProtKB-UniRule"/>
</dbReference>
<comment type="subunit">
    <text evidence="4">Part of the 50S ribosomal subunit.</text>
</comment>
<dbReference type="SUPFAM" id="SSF52080">
    <property type="entry name" value="Ribosomal proteins L15p and L18e"/>
    <property type="match status" value="1"/>
</dbReference>
<keyword evidence="4" id="KW-0699">rRNA-binding</keyword>
<evidence type="ECO:0000256" key="4">
    <source>
        <dbReference type="HAMAP-Rule" id="MF_01341"/>
    </source>
</evidence>
<evidence type="ECO:0000256" key="6">
    <source>
        <dbReference type="SAM" id="MobiDB-lite"/>
    </source>
</evidence>
<dbReference type="GO" id="GO:0003735">
    <property type="term" value="F:structural constituent of ribosome"/>
    <property type="evidence" value="ECO:0007669"/>
    <property type="project" value="InterPro"/>
</dbReference>
<dbReference type="PANTHER" id="PTHR12934">
    <property type="entry name" value="50S RIBOSOMAL PROTEIN L15"/>
    <property type="match status" value="1"/>
</dbReference>
<dbReference type="STRING" id="1643428.GCA_001442855_00181"/>